<evidence type="ECO:0000313" key="2">
    <source>
        <dbReference type="EMBL" id="KRG75032.1"/>
    </source>
</evidence>
<dbReference type="GO" id="GO:0016747">
    <property type="term" value="F:acyltransferase activity, transferring groups other than amino-acyl groups"/>
    <property type="evidence" value="ECO:0007669"/>
    <property type="project" value="InterPro"/>
</dbReference>
<organism evidence="2 3">
    <name type="scientific">Stenotrophomonas chelatiphaga</name>
    <dbReference type="NCBI Taxonomy" id="517011"/>
    <lineage>
        <taxon>Bacteria</taxon>
        <taxon>Pseudomonadati</taxon>
        <taxon>Pseudomonadota</taxon>
        <taxon>Gammaproteobacteria</taxon>
        <taxon>Lysobacterales</taxon>
        <taxon>Lysobacteraceae</taxon>
        <taxon>Stenotrophomonas</taxon>
    </lineage>
</organism>
<dbReference type="Proteomes" id="UP000051386">
    <property type="component" value="Unassembled WGS sequence"/>
</dbReference>
<dbReference type="InterPro" id="IPR000182">
    <property type="entry name" value="GNAT_dom"/>
</dbReference>
<dbReference type="AlphaFoldDB" id="A0A0R0DDB6"/>
<dbReference type="PANTHER" id="PTHR43792:SF1">
    <property type="entry name" value="N-ACETYLTRANSFERASE DOMAIN-CONTAINING PROTEIN"/>
    <property type="match status" value="1"/>
</dbReference>
<comment type="caution">
    <text evidence="2">The sequence shown here is derived from an EMBL/GenBank/DDBJ whole genome shotgun (WGS) entry which is preliminary data.</text>
</comment>
<dbReference type="PATRIC" id="fig|517011.3.peg.640"/>
<accession>A0A0R0DDB6</accession>
<dbReference type="Gene3D" id="3.40.630.30">
    <property type="match status" value="1"/>
</dbReference>
<protein>
    <submittedName>
        <fullName evidence="2">Acetyltransferase</fullName>
    </submittedName>
</protein>
<keyword evidence="2" id="KW-0808">Transferase</keyword>
<sequence>MHPIESERLRLRPIEPDLDAAHMLALLNDPGFLRFIGDRDVRSEAQAREYIALRVLHSYALNGFGMYAIERLSDGAWLGNAGLVRRDGLPGPDVGYAVLGQYAGNGYAREAAQAVFTHARDVVGLKDLYGIISPDNLASAAILRRLGMQQRGPIQLPGSEEWVTLFATPGAAAVTG</sequence>
<keyword evidence="3" id="KW-1185">Reference proteome</keyword>
<proteinExistence type="predicted"/>
<dbReference type="PANTHER" id="PTHR43792">
    <property type="entry name" value="GNAT FAMILY, PUTATIVE (AFU_ORTHOLOGUE AFUA_3G00765)-RELATED-RELATED"/>
    <property type="match status" value="1"/>
</dbReference>
<evidence type="ECO:0000259" key="1">
    <source>
        <dbReference type="Pfam" id="PF13302"/>
    </source>
</evidence>
<dbReference type="RefSeq" id="WP_057507722.1">
    <property type="nucleotide sequence ID" value="NZ_LDJK01000017.1"/>
</dbReference>
<feature type="domain" description="N-acetyltransferase" evidence="1">
    <location>
        <begin position="8"/>
        <end position="149"/>
    </location>
</feature>
<dbReference type="InterPro" id="IPR016181">
    <property type="entry name" value="Acyl_CoA_acyltransferase"/>
</dbReference>
<evidence type="ECO:0000313" key="3">
    <source>
        <dbReference type="Proteomes" id="UP000051386"/>
    </source>
</evidence>
<reference evidence="2 3" key="1">
    <citation type="submission" date="2015-05" db="EMBL/GenBank/DDBJ databases">
        <title>Genome sequencing and analysis of members of genus Stenotrophomonas.</title>
        <authorList>
            <person name="Patil P.P."/>
            <person name="Midha S."/>
            <person name="Patil P.B."/>
        </authorList>
    </citation>
    <scope>NUCLEOTIDE SEQUENCE [LARGE SCALE GENOMIC DNA]</scope>
    <source>
        <strain evidence="2 3">DSM 21508</strain>
    </source>
</reference>
<dbReference type="SUPFAM" id="SSF55729">
    <property type="entry name" value="Acyl-CoA N-acyltransferases (Nat)"/>
    <property type="match status" value="1"/>
</dbReference>
<dbReference type="InterPro" id="IPR051531">
    <property type="entry name" value="N-acetyltransferase"/>
</dbReference>
<gene>
    <name evidence="2" type="ORF">ABB28_05770</name>
</gene>
<dbReference type="EMBL" id="LDJK01000017">
    <property type="protein sequence ID" value="KRG75032.1"/>
    <property type="molecule type" value="Genomic_DNA"/>
</dbReference>
<name>A0A0R0DDB6_9GAMM</name>
<dbReference type="Pfam" id="PF13302">
    <property type="entry name" value="Acetyltransf_3"/>
    <property type="match status" value="1"/>
</dbReference>